<feature type="region of interest" description="Disordered" evidence="5">
    <location>
        <begin position="286"/>
        <end position="413"/>
    </location>
</feature>
<feature type="compositionally biased region" description="Basic and acidic residues" evidence="5">
    <location>
        <begin position="877"/>
        <end position="903"/>
    </location>
</feature>
<keyword evidence="7" id="KW-1185">Reference proteome</keyword>
<comment type="caution">
    <text evidence="6">The sequence shown here is derived from an EMBL/GenBank/DDBJ whole genome shotgun (WGS) entry which is preliminary data.</text>
</comment>
<feature type="compositionally biased region" description="Basic and acidic residues" evidence="5">
    <location>
        <begin position="286"/>
        <end position="307"/>
    </location>
</feature>
<feature type="compositionally biased region" description="Polar residues" evidence="5">
    <location>
        <begin position="703"/>
        <end position="717"/>
    </location>
</feature>
<dbReference type="GO" id="GO:0005737">
    <property type="term" value="C:cytoplasm"/>
    <property type="evidence" value="ECO:0007669"/>
    <property type="project" value="UniProtKB-SubCell"/>
</dbReference>
<evidence type="ECO:0000256" key="3">
    <source>
        <dbReference type="ARBA" id="ARBA00022737"/>
    </source>
</evidence>
<feature type="region of interest" description="Disordered" evidence="5">
    <location>
        <begin position="153"/>
        <end position="173"/>
    </location>
</feature>
<gene>
    <name evidence="6" type="ORF">FisN_8Hh163</name>
</gene>
<keyword evidence="2" id="KW-0963">Cytoplasm</keyword>
<dbReference type="EMBL" id="BDSP01000133">
    <property type="protein sequence ID" value="GAX18944.1"/>
    <property type="molecule type" value="Genomic_DNA"/>
</dbReference>
<feature type="compositionally biased region" description="Basic and acidic residues" evidence="5">
    <location>
        <begin position="34"/>
        <end position="49"/>
    </location>
</feature>
<dbReference type="PANTHER" id="PTHR22706">
    <property type="entry name" value="ASSEMBLY FACTOR FOR SPINDLE MICROTUBULES"/>
    <property type="match status" value="1"/>
</dbReference>
<protein>
    <submittedName>
        <fullName evidence="6">Uncharacterized protein</fullName>
    </submittedName>
</protein>
<dbReference type="Proteomes" id="UP000198406">
    <property type="component" value="Unassembled WGS sequence"/>
</dbReference>
<feature type="region of interest" description="Disordered" evidence="5">
    <location>
        <begin position="1"/>
        <end position="77"/>
    </location>
</feature>
<feature type="region of interest" description="Disordered" evidence="5">
    <location>
        <begin position="853"/>
        <end position="931"/>
    </location>
</feature>
<accession>A0A1Z5JY61</accession>
<dbReference type="OrthoDB" id="190375at2759"/>
<dbReference type="PANTHER" id="PTHR22706:SF1">
    <property type="entry name" value="ASSEMBLY FACTOR FOR SPINDLE MICROTUBULES"/>
    <property type="match status" value="1"/>
</dbReference>
<dbReference type="Gene3D" id="1.20.5.190">
    <property type="match status" value="2"/>
</dbReference>
<dbReference type="InParanoid" id="A0A1Z5JY61"/>
<evidence type="ECO:0000256" key="5">
    <source>
        <dbReference type="SAM" id="MobiDB-lite"/>
    </source>
</evidence>
<feature type="region of interest" description="Disordered" evidence="5">
    <location>
        <begin position="635"/>
        <end position="740"/>
    </location>
</feature>
<dbReference type="InterPro" id="IPR000048">
    <property type="entry name" value="IQ_motif_EF-hand-BS"/>
</dbReference>
<feature type="compositionally biased region" description="Polar residues" evidence="5">
    <location>
        <begin position="725"/>
        <end position="740"/>
    </location>
</feature>
<evidence type="ECO:0000256" key="4">
    <source>
        <dbReference type="ARBA" id="ARBA00022860"/>
    </source>
</evidence>
<feature type="compositionally biased region" description="Polar residues" evidence="5">
    <location>
        <begin position="859"/>
        <end position="870"/>
    </location>
</feature>
<dbReference type="InterPro" id="IPR051185">
    <property type="entry name" value="ASPM"/>
</dbReference>
<evidence type="ECO:0000256" key="2">
    <source>
        <dbReference type="ARBA" id="ARBA00022490"/>
    </source>
</evidence>
<proteinExistence type="predicted"/>
<feature type="compositionally biased region" description="Basic and acidic residues" evidence="5">
    <location>
        <begin position="314"/>
        <end position="329"/>
    </location>
</feature>
<feature type="compositionally biased region" description="Polar residues" evidence="5">
    <location>
        <begin position="393"/>
        <end position="407"/>
    </location>
</feature>
<evidence type="ECO:0000313" key="6">
    <source>
        <dbReference type="EMBL" id="GAX18944.1"/>
    </source>
</evidence>
<dbReference type="GO" id="GO:0000278">
    <property type="term" value="P:mitotic cell cycle"/>
    <property type="evidence" value="ECO:0007669"/>
    <property type="project" value="TreeGrafter"/>
</dbReference>
<keyword evidence="3" id="KW-0677">Repeat</keyword>
<feature type="compositionally biased region" description="Polar residues" evidence="5">
    <location>
        <begin position="338"/>
        <end position="352"/>
    </location>
</feature>
<feature type="compositionally biased region" description="Polar residues" evidence="5">
    <location>
        <begin position="635"/>
        <end position="660"/>
    </location>
</feature>
<dbReference type="GO" id="GO:0007051">
    <property type="term" value="P:spindle organization"/>
    <property type="evidence" value="ECO:0007669"/>
    <property type="project" value="TreeGrafter"/>
</dbReference>
<feature type="compositionally biased region" description="Polar residues" evidence="5">
    <location>
        <begin position="486"/>
        <end position="495"/>
    </location>
</feature>
<dbReference type="AlphaFoldDB" id="A0A1Z5JY61"/>
<keyword evidence="4" id="KW-0112">Calmodulin-binding</keyword>
<name>A0A1Z5JY61_FISSO</name>
<feature type="region of interest" description="Disordered" evidence="5">
    <location>
        <begin position="486"/>
        <end position="522"/>
    </location>
</feature>
<dbReference type="GO" id="GO:0000922">
    <property type="term" value="C:spindle pole"/>
    <property type="evidence" value="ECO:0007669"/>
    <property type="project" value="TreeGrafter"/>
</dbReference>
<evidence type="ECO:0000256" key="1">
    <source>
        <dbReference type="ARBA" id="ARBA00004496"/>
    </source>
</evidence>
<dbReference type="Pfam" id="PF00612">
    <property type="entry name" value="IQ"/>
    <property type="match status" value="5"/>
</dbReference>
<reference evidence="6 7" key="1">
    <citation type="journal article" date="2015" name="Plant Cell">
        <title>Oil accumulation by the oleaginous diatom Fistulifera solaris as revealed by the genome and transcriptome.</title>
        <authorList>
            <person name="Tanaka T."/>
            <person name="Maeda Y."/>
            <person name="Veluchamy A."/>
            <person name="Tanaka M."/>
            <person name="Abida H."/>
            <person name="Marechal E."/>
            <person name="Bowler C."/>
            <person name="Muto M."/>
            <person name="Sunaga Y."/>
            <person name="Tanaka M."/>
            <person name="Yoshino T."/>
            <person name="Taniguchi T."/>
            <person name="Fukuda Y."/>
            <person name="Nemoto M."/>
            <person name="Matsumoto M."/>
            <person name="Wong P.S."/>
            <person name="Aburatani S."/>
            <person name="Fujibuchi W."/>
        </authorList>
    </citation>
    <scope>NUCLEOTIDE SEQUENCE [LARGE SCALE GENOMIC DNA]</scope>
    <source>
        <strain evidence="6 7">JPCC DA0580</strain>
    </source>
</reference>
<dbReference type="GO" id="GO:0005516">
    <property type="term" value="F:calmodulin binding"/>
    <property type="evidence" value="ECO:0007669"/>
    <property type="project" value="UniProtKB-KW"/>
</dbReference>
<evidence type="ECO:0000313" key="7">
    <source>
        <dbReference type="Proteomes" id="UP000198406"/>
    </source>
</evidence>
<dbReference type="GO" id="GO:0051295">
    <property type="term" value="P:establishment of meiotic spindle localization"/>
    <property type="evidence" value="ECO:0007669"/>
    <property type="project" value="TreeGrafter"/>
</dbReference>
<dbReference type="SMART" id="SM00015">
    <property type="entry name" value="IQ"/>
    <property type="match status" value="7"/>
</dbReference>
<organism evidence="6 7">
    <name type="scientific">Fistulifera solaris</name>
    <name type="common">Oleaginous diatom</name>
    <dbReference type="NCBI Taxonomy" id="1519565"/>
    <lineage>
        <taxon>Eukaryota</taxon>
        <taxon>Sar</taxon>
        <taxon>Stramenopiles</taxon>
        <taxon>Ochrophyta</taxon>
        <taxon>Bacillariophyta</taxon>
        <taxon>Bacillariophyceae</taxon>
        <taxon>Bacillariophycidae</taxon>
        <taxon>Naviculales</taxon>
        <taxon>Naviculaceae</taxon>
        <taxon>Fistulifera</taxon>
    </lineage>
</organism>
<comment type="subcellular location">
    <subcellularLocation>
        <location evidence="1">Cytoplasm</location>
    </subcellularLocation>
</comment>
<sequence>MASRSFQEFSREKYHSNQAAWSPSWLPNAIDGASYEKDYRIRDQKRTDRGTPSTEFPVTTERTRHVIPNSRHKNYDATMYGSPQNEYPFLYSDPVDGASVQTGMSQQELLRQKARESKQRYKKSKTSKKPVVQITGFLSSRDKVATRWDDLSTADTTDSSLRPRTKSNSSSPLRVVLDGGDLVLTARQSRFRPEFTKQDDDFPLLSRSASGSFQMDFPSESFSGKGYELPNPPSIERERTAVYRDARFTKNFSNNWPVLRTSSAELRNNQSVQNTSSREWLLHSAAEEERAEKQHSNRSVQFRDEIVRPASFDSKNHSREVPKNSDRQPKSILRKSRYQTQSGGVRMSSSPSRFMIRKPATPERKNGQHLVKSPRSTYSPSGVLDETRRNFFPVSQDSEISGSSALSDESYPDPPLDSIPIDDDETTFASRKDDFLETVAAIVIQTNIRRFLAIRYVDRLMEQLANEMHAKYVRLYKNEHQINSDTENTITPSAKSRTHRVPAQKSPNRVKLSPQRTDHDRRLEENTQQKMTYDLYNLAAIRIQAAFRGFWARDSLDVDHFCATLIQRCVRRYLCETKYKYGHYHAYPYAVRIQTMWRGILAKQNLHRSIGAAILIQAYARGFIERRLNRGRILNTSRGNESPQYMKTETLTTSKSTGDSWQKGLANDLWQTRKSRMSESDNKNGFIPPQDNSYLPKHPFVPSMSSREQQNRSTNFTHSREQKTDNSMTSEPSQASQGSNVKVVARPYQQPAPSIPATYDRMTAIKVMAATKIQARYRTHTCERKLIRSLVDILIVQTVARRWLARRRVARLRTLRDRCRTIVANREPESNQYQRAPTPRLVSRSEFFQNRVIPKGLNSHPQVASTQSGPSFDEDDYYHSEKERRGTRRDSSVHRVKSFEDNNRQSVNYGQRARGSIMETRDCPVSSQPPQWANVSLRSTKSKVLNERSRTPPQLMASSGSESRVYSIPSYDSEATNAAVQNGSSARRQVVVTPPALLKKNTDRQVVRR</sequence>
<dbReference type="PROSITE" id="PS50096">
    <property type="entry name" value="IQ"/>
    <property type="match status" value="3"/>
</dbReference>